<dbReference type="SUPFAM" id="SSF48726">
    <property type="entry name" value="Immunoglobulin"/>
    <property type="match status" value="1"/>
</dbReference>
<dbReference type="Gene3D" id="2.60.40.10">
    <property type="entry name" value="Immunoglobulins"/>
    <property type="match status" value="1"/>
</dbReference>
<name>A0A9J6BQY0_POLVA</name>
<keyword evidence="2" id="KW-1185">Reference proteome</keyword>
<accession>A0A9J6BQY0</accession>
<dbReference type="Proteomes" id="UP001107558">
    <property type="component" value="Chromosome 3"/>
</dbReference>
<dbReference type="AlphaFoldDB" id="A0A9J6BQY0"/>
<dbReference type="InterPro" id="IPR013783">
    <property type="entry name" value="Ig-like_fold"/>
</dbReference>
<gene>
    <name evidence="1" type="ORF">PVAND_001959</name>
</gene>
<comment type="caution">
    <text evidence="1">The sequence shown here is derived from an EMBL/GenBank/DDBJ whole genome shotgun (WGS) entry which is preliminary data.</text>
</comment>
<evidence type="ECO:0008006" key="3">
    <source>
        <dbReference type="Google" id="ProtNLM"/>
    </source>
</evidence>
<dbReference type="OrthoDB" id="7764608at2759"/>
<sequence length="97" mass="10812">MLVSTMMISGDGKRWKTVPTAFILGGPEFFISKILSFDSEPRLSQFTENGETFTNYIFIKDVSANDSGKYTCAPSNAEPSSIMVSRNGNENVHLIYY</sequence>
<evidence type="ECO:0000313" key="2">
    <source>
        <dbReference type="Proteomes" id="UP001107558"/>
    </source>
</evidence>
<proteinExistence type="predicted"/>
<evidence type="ECO:0000313" key="1">
    <source>
        <dbReference type="EMBL" id="KAG5671782.1"/>
    </source>
</evidence>
<organism evidence="1 2">
    <name type="scientific">Polypedilum vanderplanki</name>
    <name type="common">Sleeping chironomid midge</name>
    <dbReference type="NCBI Taxonomy" id="319348"/>
    <lineage>
        <taxon>Eukaryota</taxon>
        <taxon>Metazoa</taxon>
        <taxon>Ecdysozoa</taxon>
        <taxon>Arthropoda</taxon>
        <taxon>Hexapoda</taxon>
        <taxon>Insecta</taxon>
        <taxon>Pterygota</taxon>
        <taxon>Neoptera</taxon>
        <taxon>Endopterygota</taxon>
        <taxon>Diptera</taxon>
        <taxon>Nematocera</taxon>
        <taxon>Chironomoidea</taxon>
        <taxon>Chironomidae</taxon>
        <taxon>Chironominae</taxon>
        <taxon>Polypedilum</taxon>
        <taxon>Polypedilum</taxon>
    </lineage>
</organism>
<dbReference type="InterPro" id="IPR036179">
    <property type="entry name" value="Ig-like_dom_sf"/>
</dbReference>
<dbReference type="EMBL" id="JADBJN010000003">
    <property type="protein sequence ID" value="KAG5671782.1"/>
    <property type="molecule type" value="Genomic_DNA"/>
</dbReference>
<protein>
    <recommendedName>
        <fullName evidence="3">Ig-like domain-containing protein</fullName>
    </recommendedName>
</protein>
<reference evidence="1" key="1">
    <citation type="submission" date="2021-03" db="EMBL/GenBank/DDBJ databases">
        <title>Chromosome level genome of the anhydrobiotic midge Polypedilum vanderplanki.</title>
        <authorList>
            <person name="Yoshida Y."/>
            <person name="Kikawada T."/>
            <person name="Gusev O."/>
        </authorList>
    </citation>
    <scope>NUCLEOTIDE SEQUENCE</scope>
    <source>
        <strain evidence="1">NIAS01</strain>
        <tissue evidence="1">Whole body or cell culture</tissue>
    </source>
</reference>